<evidence type="ECO:0000256" key="2">
    <source>
        <dbReference type="ARBA" id="ARBA00004496"/>
    </source>
</evidence>
<protein>
    <recommendedName>
        <fullName evidence="10">Importin N-terminal domain-containing protein</fullName>
    </recommendedName>
</protein>
<dbReference type="AlphaFoldDB" id="A0A8S1DNZ9"/>
<dbReference type="EMBL" id="CADEPI010000265">
    <property type="protein sequence ID" value="CAB3382318.1"/>
    <property type="molecule type" value="Genomic_DNA"/>
</dbReference>
<comment type="subcellular location">
    <subcellularLocation>
        <location evidence="2">Cytoplasm</location>
    </subcellularLocation>
    <subcellularLocation>
        <location evidence="1">Nucleus</location>
    </subcellularLocation>
</comment>
<dbReference type="GO" id="GO:0005634">
    <property type="term" value="C:nucleus"/>
    <property type="evidence" value="ECO:0007669"/>
    <property type="project" value="UniProtKB-SubCell"/>
</dbReference>
<dbReference type="PROSITE" id="PS50077">
    <property type="entry name" value="HEAT_REPEAT"/>
    <property type="match status" value="1"/>
</dbReference>
<dbReference type="InterPro" id="IPR011989">
    <property type="entry name" value="ARM-like"/>
</dbReference>
<dbReference type="GO" id="GO:0005737">
    <property type="term" value="C:cytoplasm"/>
    <property type="evidence" value="ECO:0007669"/>
    <property type="project" value="UniProtKB-SubCell"/>
</dbReference>
<dbReference type="SMART" id="SM00913">
    <property type="entry name" value="IBN_N"/>
    <property type="match status" value="1"/>
</dbReference>
<evidence type="ECO:0000256" key="5">
    <source>
        <dbReference type="ARBA" id="ARBA00022737"/>
    </source>
</evidence>
<keyword evidence="7" id="KW-0539">Nucleus</keyword>
<dbReference type="InterPro" id="IPR016024">
    <property type="entry name" value="ARM-type_fold"/>
</dbReference>
<evidence type="ECO:0000256" key="1">
    <source>
        <dbReference type="ARBA" id="ARBA00004123"/>
    </source>
</evidence>
<accession>A0A8S1DNZ9</accession>
<dbReference type="PANTHER" id="PTHR10527">
    <property type="entry name" value="IMPORTIN BETA"/>
    <property type="match status" value="1"/>
</dbReference>
<evidence type="ECO:0000313" key="11">
    <source>
        <dbReference type="EMBL" id="CAB3382318.1"/>
    </source>
</evidence>
<dbReference type="InterPro" id="IPR001494">
    <property type="entry name" value="Importin-beta_N"/>
</dbReference>
<dbReference type="InterPro" id="IPR040122">
    <property type="entry name" value="Importin_beta"/>
</dbReference>
<keyword evidence="4" id="KW-0963">Cytoplasm</keyword>
<keyword evidence="3" id="KW-0813">Transport</keyword>
<organism evidence="11 12">
    <name type="scientific">Cloeon dipterum</name>
    <dbReference type="NCBI Taxonomy" id="197152"/>
    <lineage>
        <taxon>Eukaryota</taxon>
        <taxon>Metazoa</taxon>
        <taxon>Ecdysozoa</taxon>
        <taxon>Arthropoda</taxon>
        <taxon>Hexapoda</taxon>
        <taxon>Insecta</taxon>
        <taxon>Pterygota</taxon>
        <taxon>Palaeoptera</taxon>
        <taxon>Ephemeroptera</taxon>
        <taxon>Pisciforma</taxon>
        <taxon>Baetidae</taxon>
        <taxon>Cloeon</taxon>
    </lineage>
</organism>
<evidence type="ECO:0000259" key="10">
    <source>
        <dbReference type="PROSITE" id="PS50166"/>
    </source>
</evidence>
<feature type="compositionally biased region" description="Acidic residues" evidence="9">
    <location>
        <begin position="848"/>
        <end position="865"/>
    </location>
</feature>
<evidence type="ECO:0000256" key="9">
    <source>
        <dbReference type="SAM" id="MobiDB-lite"/>
    </source>
</evidence>
<evidence type="ECO:0000256" key="7">
    <source>
        <dbReference type="ARBA" id="ARBA00023242"/>
    </source>
</evidence>
<dbReference type="InterPro" id="IPR021133">
    <property type="entry name" value="HEAT_type_2"/>
</dbReference>
<dbReference type="Pfam" id="PF02985">
    <property type="entry name" value="HEAT"/>
    <property type="match status" value="1"/>
</dbReference>
<reference evidence="11 12" key="1">
    <citation type="submission" date="2020-04" db="EMBL/GenBank/DDBJ databases">
        <authorList>
            <person name="Alioto T."/>
            <person name="Alioto T."/>
            <person name="Gomez Garrido J."/>
        </authorList>
    </citation>
    <scope>NUCLEOTIDE SEQUENCE [LARGE SCALE GENOMIC DNA]</scope>
</reference>
<evidence type="ECO:0000256" key="4">
    <source>
        <dbReference type="ARBA" id="ARBA00022490"/>
    </source>
</evidence>
<dbReference type="SUPFAM" id="SSF48371">
    <property type="entry name" value="ARM repeat"/>
    <property type="match status" value="2"/>
</dbReference>
<keyword evidence="12" id="KW-1185">Reference proteome</keyword>
<evidence type="ECO:0000256" key="3">
    <source>
        <dbReference type="ARBA" id="ARBA00022448"/>
    </source>
</evidence>
<keyword evidence="5" id="KW-0677">Repeat</keyword>
<proteinExistence type="predicted"/>
<dbReference type="Pfam" id="PF25780">
    <property type="entry name" value="TPR_IPO5"/>
    <property type="match status" value="1"/>
</dbReference>
<dbReference type="InterPro" id="IPR057672">
    <property type="entry name" value="TPR_IPO4/5"/>
</dbReference>
<dbReference type="GO" id="GO:0031267">
    <property type="term" value="F:small GTPase binding"/>
    <property type="evidence" value="ECO:0007669"/>
    <property type="project" value="InterPro"/>
</dbReference>
<sequence length="1124" mass="124247">MSSLEATIEKVLLSDSAKISEGTEELKVAFKSADIIPALCQVLGTSEKQDVRQYAVVLIRKHLNRKKHWVQLKADVKKGLKEGLIQYLISEPVKSVKSSIAQLMGVIAKHQKQLDRDWPELLQLFQHFITNNDPQKQEIGTLALKNVLDTSAGSVASFLPAFCILFKHVLETSTNLASDTVYNTIVGMKHLIPLLSEQKSCISSYANLLPGTLAAANAMAFIDEDKAIEELGILDELLEEHASVLGQHLQLIITACMQIALNQSLPDAVRVKGVLLTGWIARSRKKAFLKQKLLQPVLEALFQLMAAPSAMEEEEEAYFNADAESTTPQLCASQTLDTLALSLPPDKLIPALAQFIEPALQGNDVYRKKAAYLALSVIAEGCTEYIRTNCLENFVQCIGTGITDESTVVRNAALFALGQYSEYLQPDITRFAPLLMPILFTYLEQLCAGLEENGKEPSGVDRMFYALETFCEQLNDDLLPYLPILMQRLMTTLEPRFSVHLRELALSAVGATANAAKEKILPYYPHIIEVLKTFLTVDSTDDTRPLQIQALDTLAILSRSVGPETFKPLAWDSINYAIQLVKNSGEEADLRKASYGLFAAISTVLKTEMSPALKEIVPFLIESIKSKDGIVVSLKNRVSLKYKSRGAFNLHVLSLQTHFKEDADKVYPVYEEVKEDLEEEDIDGEFTDDEDVCSDIVGYDLKNDFTEESEEACLALKEIAAEVGEAFAPYLKDCFPVVYSALNYPHESVKSAALSAAVQITINWSKIPTPEAANEVNDILLSLVPKSAELIHFDPEYSVVMAALEVFSDLLKELKGVVLQGEGHQEAIINCITTVLNNETECQKQEGQGDDEEDELEEDEDDDENDAEQDMMLFEYASEVLNPLGHAMPNDEFGFVFKKLLPTLINKTKKKWTIGQRSFSTGVIAECMEPLGAAQIANFSGQLMPLLLKLAQDSVPDVRNNSIYAIGEMAYHGKDPIFRYYPEILQTLSAVIPKNDNGPHVLDNICGAIARLIVTNVKAVPLDQVFPVFMMHLPLREDYGEIKPIFECVSLLYQMGSPQLAANLDKVIITAADVVGTDKVPKEVSVDIVSLLKTMQKDFPDKFAATAAALAPEAAARLQNAFEG</sequence>
<feature type="repeat" description="HEAT" evidence="8">
    <location>
        <begin position="943"/>
        <end position="981"/>
    </location>
</feature>
<evidence type="ECO:0000256" key="6">
    <source>
        <dbReference type="ARBA" id="ARBA00022927"/>
    </source>
</evidence>
<name>A0A8S1DNZ9_9INSE</name>
<dbReference type="GO" id="GO:0006606">
    <property type="term" value="P:protein import into nucleus"/>
    <property type="evidence" value="ECO:0007669"/>
    <property type="project" value="InterPro"/>
</dbReference>
<dbReference type="InterPro" id="IPR000357">
    <property type="entry name" value="HEAT"/>
</dbReference>
<dbReference type="Proteomes" id="UP000494165">
    <property type="component" value="Unassembled WGS sequence"/>
</dbReference>
<feature type="region of interest" description="Disordered" evidence="9">
    <location>
        <begin position="842"/>
        <end position="865"/>
    </location>
</feature>
<evidence type="ECO:0000313" key="12">
    <source>
        <dbReference type="Proteomes" id="UP000494165"/>
    </source>
</evidence>
<dbReference type="Gene3D" id="1.25.10.10">
    <property type="entry name" value="Leucine-rich Repeat Variant"/>
    <property type="match status" value="1"/>
</dbReference>
<dbReference type="Pfam" id="PF03810">
    <property type="entry name" value="IBN_N"/>
    <property type="match status" value="1"/>
</dbReference>
<comment type="caution">
    <text evidence="11">The sequence shown here is derived from an EMBL/GenBank/DDBJ whole genome shotgun (WGS) entry which is preliminary data.</text>
</comment>
<feature type="domain" description="Importin N-terminal" evidence="10">
    <location>
        <begin position="22"/>
        <end position="90"/>
    </location>
</feature>
<dbReference type="OrthoDB" id="7862313at2759"/>
<evidence type="ECO:0000256" key="8">
    <source>
        <dbReference type="PROSITE-ProRule" id="PRU00103"/>
    </source>
</evidence>
<gene>
    <name evidence="11" type="ORF">CLODIP_2_CD02997</name>
</gene>
<keyword evidence="6" id="KW-0653">Protein transport</keyword>
<dbReference type="PROSITE" id="PS50166">
    <property type="entry name" value="IMPORTIN_B_NT"/>
    <property type="match status" value="1"/>
</dbReference>